<evidence type="ECO:0000313" key="3">
    <source>
        <dbReference type="Proteomes" id="UP001230268"/>
    </source>
</evidence>
<protein>
    <submittedName>
        <fullName evidence="2">Uncharacterized protein</fullName>
    </submittedName>
</protein>
<feature type="compositionally biased region" description="Basic and acidic residues" evidence="1">
    <location>
        <begin position="394"/>
        <end position="412"/>
    </location>
</feature>
<accession>A0AAD8UUT0</accession>
<dbReference type="Proteomes" id="UP001230268">
    <property type="component" value="Unassembled WGS sequence"/>
</dbReference>
<sequence>MLDKSLYEVVVSIHDPVGVWDRLKYCMEKIIPVPLDPSKLRSNHWYKRVTLPPGFKHEFSESGCFRCRYVRADGGYMQDSQRSPRLADTESALYMYILPPMDPYYFKRQIKADLKQFLVKNKANRIIVVYGICDKDDKEHQKSNCKTIERIRRLLTSTSTSQNRLCLVPMLRIPFVIEATPSPRYENQEEFSLQFKNWDNLQLVMEDCLAESMSVKLAGIANDFNQAKFNFTNRINVQYEAILRVYIKCGLLAAATDGYLALIKYIEQDVKSSIVPQDLDHAPFIFSVTWQHGLEEGANYFETYQYLCCMVLKALASINTISSLVRACRVILDYCMVVLRAARNSKSINKLILCLVLIKEAISYISERHEELSEFKEPVNKNTSDNAMERVKGIKEPVKESSGSHKSKDKENGSATDSANAKKHDAQIMTPVDTTDDIMNARMSSLYTLGHDMEFMSACNEFKCIKRFIGMLYALSYKVLQNIDNLPYDTSNVGTHSKRDYTSYRRYSEMETEILEGLRNAHSRHSMIEETIKNSALYFSHGDLPRFSSIIENCCKTDVTVSSYLQKDTSIMGWKLKALKPDKNIQVFCWFDVVEPNTFLKCPLMYVKRILSANLPSMPDFKGIRASPCQMEDEGVNDYLHALREAKIEIMQYKETFKGYGQFLKHKGSKYNGNINVYSSDEIMKASIRVRLREDQEKVDDSPRSTRHEYEEIVLDNVNIYRGINVFKLDHVFKKNCNFIQDSIEIIGGGMEIVQKAYTPIPLRLLSGVLKYIKSGNVSQKYLLSTIMLPAIFIYEPAKSEVKVQASVCATFSSSSDPALLVGCTNYVTFHLRDFKGGSICFLDSGIIYDLEAASLFSNGIKASFAKKTKGEAGVELVIPKGEPSNNLICIAARLAEGICVEGVRQNIRVLNDSQHDLSVEFIVLPPFSREVLSNENSAVEVVLEPTSHCNTQVNSVTVNNRCLIKEPTLLGQGYRFNISLDKNMLVNTPVTDEIALPPQKRDEGDDKQQVGLESTRSDVETKKLLKPLDVETVRSDVADAPAKMLPDSLAGDMKIKEDVIVDYDVKVVYRLLRRRCTHQSVETGTELEVLSGLLEYRFQVPCLPDSDVFVEYKTPPFCVPNVSFEAAIVIRSISEVSFDYDMESNEHWLVEGPVRGKNQELLPLEDLELSFKMMALSSVGGNLMPLPVIRFRRLRAPVIHKEILVLNTLNN</sequence>
<reference evidence="2" key="1">
    <citation type="submission" date="2023-08" db="EMBL/GenBank/DDBJ databases">
        <title>Draft sequence of the Babesia gibsoni genome.</title>
        <authorList>
            <person name="Yamagishi J.Y."/>
            <person name="Xuan X.X."/>
        </authorList>
    </citation>
    <scope>NUCLEOTIDE SEQUENCE</scope>
    <source>
        <strain evidence="2">Azabu</strain>
    </source>
</reference>
<gene>
    <name evidence="2" type="ORF">BgAZ_101140</name>
</gene>
<dbReference type="EMBL" id="JAVEPI010000001">
    <property type="protein sequence ID" value="KAK1444208.1"/>
    <property type="molecule type" value="Genomic_DNA"/>
</dbReference>
<keyword evidence="3" id="KW-1185">Reference proteome</keyword>
<comment type="caution">
    <text evidence="2">The sequence shown here is derived from an EMBL/GenBank/DDBJ whole genome shotgun (WGS) entry which is preliminary data.</text>
</comment>
<dbReference type="AlphaFoldDB" id="A0AAD8UUT0"/>
<name>A0AAD8UUT0_BABGI</name>
<feature type="region of interest" description="Disordered" evidence="1">
    <location>
        <begin position="997"/>
        <end position="1016"/>
    </location>
</feature>
<proteinExistence type="predicted"/>
<evidence type="ECO:0000256" key="1">
    <source>
        <dbReference type="SAM" id="MobiDB-lite"/>
    </source>
</evidence>
<feature type="compositionally biased region" description="Basic and acidic residues" evidence="1">
    <location>
        <begin position="1000"/>
        <end position="1009"/>
    </location>
</feature>
<evidence type="ECO:0000313" key="2">
    <source>
        <dbReference type="EMBL" id="KAK1444208.1"/>
    </source>
</evidence>
<organism evidence="2 3">
    <name type="scientific">Babesia gibsoni</name>
    <dbReference type="NCBI Taxonomy" id="33632"/>
    <lineage>
        <taxon>Eukaryota</taxon>
        <taxon>Sar</taxon>
        <taxon>Alveolata</taxon>
        <taxon>Apicomplexa</taxon>
        <taxon>Aconoidasida</taxon>
        <taxon>Piroplasmida</taxon>
        <taxon>Babesiidae</taxon>
        <taxon>Babesia</taxon>
    </lineage>
</organism>
<feature type="region of interest" description="Disordered" evidence="1">
    <location>
        <begin position="394"/>
        <end position="426"/>
    </location>
</feature>